<gene>
    <name evidence="1" type="ORF">AHTJR_00095</name>
</gene>
<name>A0A4P7AZY0_ACIHA</name>
<organism evidence="1 2">
    <name type="scientific">Acinetobacter haemolyticus</name>
    <dbReference type="NCBI Taxonomy" id="29430"/>
    <lineage>
        <taxon>Bacteria</taxon>
        <taxon>Pseudomonadati</taxon>
        <taxon>Pseudomonadota</taxon>
        <taxon>Gammaproteobacteria</taxon>
        <taxon>Moraxellales</taxon>
        <taxon>Moraxellaceae</taxon>
        <taxon>Acinetobacter</taxon>
    </lineage>
</organism>
<dbReference type="EMBL" id="CP038009">
    <property type="protein sequence ID" value="QBQ14787.1"/>
    <property type="molecule type" value="Genomic_DNA"/>
</dbReference>
<accession>A0A4P7AZY0</accession>
<sequence>MTKKQYLNAEQINALMMSLKQRFEQNMHRHQGLDWADVADQLKQQPNKLWSLNQMEMTGGEPDVVCFDSETSTIVFYDCAVESPKGRRSLCYDRAALDERKEHKPKNNALDVAEEMGVELLTEDQYRQLQTIEGFDLKTSSWVKTPDNIRELGGAIFCDSRYGRVFTYHNGAQSYYATRGFRSRLKV</sequence>
<dbReference type="InterPro" id="IPR025352">
    <property type="entry name" value="DUF4256"/>
</dbReference>
<evidence type="ECO:0000313" key="1">
    <source>
        <dbReference type="EMBL" id="QBQ14787.1"/>
    </source>
</evidence>
<proteinExistence type="predicted"/>
<dbReference type="RefSeq" id="WP_134251177.1">
    <property type="nucleotide sequence ID" value="NZ_CP038009.1"/>
</dbReference>
<dbReference type="AlphaFoldDB" id="A0A4P7AZY0"/>
<dbReference type="Pfam" id="PF14066">
    <property type="entry name" value="DUF4256"/>
    <property type="match status" value="1"/>
</dbReference>
<reference evidence="1 2" key="1">
    <citation type="submission" date="2019-03" db="EMBL/GenBank/DDBJ databases">
        <title>Complete genome sequence of two outbreak-associated Acinetobacter haemolyticus strains.</title>
        <authorList>
            <person name="Bai L."/>
            <person name="Zhang S.-C."/>
            <person name="Deng Y."/>
            <person name="Song C.-C."/>
            <person name="Kang G.-B."/>
            <person name="Dong Y."/>
            <person name="Wang Y."/>
            <person name="Gao F."/>
            <person name="Huang H."/>
        </authorList>
    </citation>
    <scope>NUCLEOTIDE SEQUENCE [LARGE SCALE GENOMIC DNA]</scope>
    <source>
        <strain evidence="1 2">TJR01</strain>
    </source>
</reference>
<protein>
    <submittedName>
        <fullName evidence="1">DUF4256 domain-containing protein</fullName>
    </submittedName>
</protein>
<dbReference type="Proteomes" id="UP000294395">
    <property type="component" value="Chromosome"/>
</dbReference>
<evidence type="ECO:0000313" key="2">
    <source>
        <dbReference type="Proteomes" id="UP000294395"/>
    </source>
</evidence>